<name>A0A9D2KY70_9LACT</name>
<protein>
    <submittedName>
        <fullName evidence="1">Uncharacterized protein</fullName>
    </submittedName>
</protein>
<sequence>MKNIRKLIVVILSLICLVLVAMTFESKRELDAVKKEHDQVVYELTENFNKTNDAYQKAKDHIWMLNIQRGEYMKTIIRMQEERAEQ</sequence>
<dbReference type="AlphaFoldDB" id="A0A9D2KY70"/>
<evidence type="ECO:0000313" key="1">
    <source>
        <dbReference type="EMBL" id="HJA90105.1"/>
    </source>
</evidence>
<evidence type="ECO:0000313" key="2">
    <source>
        <dbReference type="Proteomes" id="UP000886856"/>
    </source>
</evidence>
<accession>A0A9D2KY70</accession>
<reference evidence="1" key="2">
    <citation type="submission" date="2021-04" db="EMBL/GenBank/DDBJ databases">
        <authorList>
            <person name="Gilroy R."/>
        </authorList>
    </citation>
    <scope>NUCLEOTIDE SEQUENCE</scope>
    <source>
        <strain evidence="1">CHK171-505</strain>
    </source>
</reference>
<gene>
    <name evidence="1" type="ORF">H9948_04865</name>
</gene>
<dbReference type="EMBL" id="DWYW01000107">
    <property type="protein sequence ID" value="HJA90105.1"/>
    <property type="molecule type" value="Genomic_DNA"/>
</dbReference>
<comment type="caution">
    <text evidence="1">The sequence shown here is derived from an EMBL/GenBank/DDBJ whole genome shotgun (WGS) entry which is preliminary data.</text>
</comment>
<reference evidence="1" key="1">
    <citation type="journal article" date="2021" name="PeerJ">
        <title>Extensive microbial diversity within the chicken gut microbiome revealed by metagenomics and culture.</title>
        <authorList>
            <person name="Gilroy R."/>
            <person name="Ravi A."/>
            <person name="Getino M."/>
            <person name="Pursley I."/>
            <person name="Horton D.L."/>
            <person name="Alikhan N.F."/>
            <person name="Baker D."/>
            <person name="Gharbi K."/>
            <person name="Hall N."/>
            <person name="Watson M."/>
            <person name="Adriaenssens E.M."/>
            <person name="Foster-Nyarko E."/>
            <person name="Jarju S."/>
            <person name="Secka A."/>
            <person name="Antonio M."/>
            <person name="Oren A."/>
            <person name="Chaudhuri R.R."/>
            <person name="La Ragione R."/>
            <person name="Hildebrand F."/>
            <person name="Pallen M.J."/>
        </authorList>
    </citation>
    <scope>NUCLEOTIDE SEQUENCE</scope>
    <source>
        <strain evidence="1">CHK171-505</strain>
    </source>
</reference>
<proteinExistence type="predicted"/>
<organism evidence="1 2">
    <name type="scientific">Candidatus Jeotgalibaca merdavium</name>
    <dbReference type="NCBI Taxonomy" id="2838627"/>
    <lineage>
        <taxon>Bacteria</taxon>
        <taxon>Bacillati</taxon>
        <taxon>Bacillota</taxon>
        <taxon>Bacilli</taxon>
        <taxon>Lactobacillales</taxon>
        <taxon>Carnobacteriaceae</taxon>
        <taxon>Jeotgalibaca</taxon>
    </lineage>
</organism>
<dbReference type="Proteomes" id="UP000886856">
    <property type="component" value="Unassembled WGS sequence"/>
</dbReference>